<gene>
    <name evidence="1" type="ORF">J2W84_003643</name>
</gene>
<dbReference type="EMBL" id="JAVDTI010000003">
    <property type="protein sequence ID" value="MDR6806595.1"/>
    <property type="molecule type" value="Genomic_DNA"/>
</dbReference>
<comment type="caution">
    <text evidence="1">The sequence shown here is derived from an EMBL/GenBank/DDBJ whole genome shotgun (WGS) entry which is preliminary data.</text>
</comment>
<organism evidence="1 2">
    <name type="scientific">Dyadobacter fermentans</name>
    <dbReference type="NCBI Taxonomy" id="94254"/>
    <lineage>
        <taxon>Bacteria</taxon>
        <taxon>Pseudomonadati</taxon>
        <taxon>Bacteroidota</taxon>
        <taxon>Cytophagia</taxon>
        <taxon>Cytophagales</taxon>
        <taxon>Spirosomataceae</taxon>
        <taxon>Dyadobacter</taxon>
    </lineage>
</organism>
<evidence type="ECO:0000313" key="2">
    <source>
        <dbReference type="Proteomes" id="UP001264980"/>
    </source>
</evidence>
<reference evidence="1 2" key="1">
    <citation type="submission" date="2023-07" db="EMBL/GenBank/DDBJ databases">
        <title>Sorghum-associated microbial communities from plants grown in Nebraska, USA.</title>
        <authorList>
            <person name="Schachtman D."/>
        </authorList>
    </citation>
    <scope>NUCLEOTIDE SEQUENCE [LARGE SCALE GENOMIC DNA]</scope>
    <source>
        <strain evidence="1 2">BE57</strain>
    </source>
</reference>
<name>A0ABU1QZP7_9BACT</name>
<dbReference type="RefSeq" id="WP_309985543.1">
    <property type="nucleotide sequence ID" value="NZ_JAVDTI010000003.1"/>
</dbReference>
<sequence length="196" mass="22037">MKNSPISNVMCRTLFAALLAWLVGILPVTGGIPAIDSTAAEAPERLGSLIDLSAKAKVDTALAFIGKLQHRVSDGEFIRLRDQSDSLFTTSGYINLESTDGQHLRLTRGEFLTRARYRQATYKLKKATLVLNDLFRKGPNDRWYCRSTTFHEVSRFDGDYPIPEKVTSVKRKPIRERAASGAESYWQIIELTLTEK</sequence>
<proteinExistence type="predicted"/>
<evidence type="ECO:0000313" key="1">
    <source>
        <dbReference type="EMBL" id="MDR6806595.1"/>
    </source>
</evidence>
<keyword evidence="2" id="KW-1185">Reference proteome</keyword>
<dbReference type="Proteomes" id="UP001264980">
    <property type="component" value="Unassembled WGS sequence"/>
</dbReference>
<accession>A0ABU1QZP7</accession>
<protein>
    <submittedName>
        <fullName evidence="1">Uncharacterized protein</fullName>
    </submittedName>
</protein>